<dbReference type="PROSITE" id="PS51832">
    <property type="entry name" value="HD_GYP"/>
    <property type="match status" value="1"/>
</dbReference>
<dbReference type="InterPro" id="IPR003660">
    <property type="entry name" value="HAMP_dom"/>
</dbReference>
<evidence type="ECO:0000259" key="3">
    <source>
        <dbReference type="PROSITE" id="PS50887"/>
    </source>
</evidence>
<evidence type="ECO:0000256" key="1">
    <source>
        <dbReference type="SAM" id="Phobius"/>
    </source>
</evidence>
<proteinExistence type="predicted"/>
<keyword evidence="7" id="KW-1185">Reference proteome</keyword>
<dbReference type="PROSITE" id="PS50887">
    <property type="entry name" value="GGDEF"/>
    <property type="match status" value="1"/>
</dbReference>
<dbReference type="Pfam" id="PF00672">
    <property type="entry name" value="HAMP"/>
    <property type="match status" value="1"/>
</dbReference>
<gene>
    <name evidence="6" type="ORF">SAMN06265339_0541</name>
</gene>
<evidence type="ECO:0000259" key="5">
    <source>
        <dbReference type="PROSITE" id="PS51832"/>
    </source>
</evidence>
<evidence type="ECO:0000313" key="7">
    <source>
        <dbReference type="Proteomes" id="UP001157911"/>
    </source>
</evidence>
<organism evidence="6 7">
    <name type="scientific">Desulfurobacterium pacificum</name>
    <dbReference type="NCBI Taxonomy" id="240166"/>
    <lineage>
        <taxon>Bacteria</taxon>
        <taxon>Pseudomonadati</taxon>
        <taxon>Aquificota</taxon>
        <taxon>Aquificia</taxon>
        <taxon>Desulfurobacteriales</taxon>
        <taxon>Desulfurobacteriaceae</taxon>
        <taxon>Desulfurobacterium</taxon>
    </lineage>
</organism>
<feature type="domain" description="GGDEF" evidence="3">
    <location>
        <begin position="597"/>
        <end position="704"/>
    </location>
</feature>
<feature type="domain" description="HAMP" evidence="2">
    <location>
        <begin position="145"/>
        <end position="196"/>
    </location>
</feature>
<dbReference type="PROSITE" id="PS50885">
    <property type="entry name" value="HAMP"/>
    <property type="match status" value="1"/>
</dbReference>
<dbReference type="CDD" id="cd00077">
    <property type="entry name" value="HDc"/>
    <property type="match status" value="1"/>
</dbReference>
<feature type="transmembrane region" description="Helical" evidence="1">
    <location>
        <begin position="124"/>
        <end position="143"/>
    </location>
</feature>
<evidence type="ECO:0000259" key="2">
    <source>
        <dbReference type="PROSITE" id="PS50885"/>
    </source>
</evidence>
<dbReference type="PANTHER" id="PTHR43155">
    <property type="entry name" value="CYCLIC DI-GMP PHOSPHODIESTERASE PA4108-RELATED"/>
    <property type="match status" value="1"/>
</dbReference>
<dbReference type="Pfam" id="PF13487">
    <property type="entry name" value="HD_5"/>
    <property type="match status" value="1"/>
</dbReference>
<feature type="domain" description="HD-GYP" evidence="5">
    <location>
        <begin position="359"/>
        <end position="554"/>
    </location>
</feature>
<keyword evidence="1" id="KW-0812">Transmembrane</keyword>
<dbReference type="EMBL" id="FXUB01000001">
    <property type="protein sequence ID" value="SMP07988.1"/>
    <property type="molecule type" value="Genomic_DNA"/>
</dbReference>
<dbReference type="SUPFAM" id="SSF109604">
    <property type="entry name" value="HD-domain/PDEase-like"/>
    <property type="match status" value="1"/>
</dbReference>
<dbReference type="InterPro" id="IPR029787">
    <property type="entry name" value="Nucleotide_cyclase"/>
</dbReference>
<dbReference type="Pfam" id="PF00990">
    <property type="entry name" value="GGDEF"/>
    <property type="match status" value="1"/>
</dbReference>
<accession>A0ABY1NFP2</accession>
<dbReference type="Gene3D" id="1.10.3210.10">
    <property type="entry name" value="Hypothetical protein af1432"/>
    <property type="match status" value="1"/>
</dbReference>
<dbReference type="RefSeq" id="WP_283400044.1">
    <property type="nucleotide sequence ID" value="NZ_FXUB01000001.1"/>
</dbReference>
<dbReference type="InterPro" id="IPR037522">
    <property type="entry name" value="HD_GYP_dom"/>
</dbReference>
<dbReference type="Gene3D" id="6.10.340.10">
    <property type="match status" value="1"/>
</dbReference>
<keyword evidence="1" id="KW-0472">Membrane</keyword>
<dbReference type="InterPro" id="IPR043128">
    <property type="entry name" value="Rev_trsase/Diguanyl_cyclase"/>
</dbReference>
<dbReference type="Gene3D" id="3.30.70.270">
    <property type="match status" value="1"/>
</dbReference>
<dbReference type="PROSITE" id="PS51831">
    <property type="entry name" value="HD"/>
    <property type="match status" value="1"/>
</dbReference>
<keyword evidence="1" id="KW-1133">Transmembrane helix</keyword>
<dbReference type="InterPro" id="IPR000160">
    <property type="entry name" value="GGDEF_dom"/>
</dbReference>
<dbReference type="InterPro" id="IPR006674">
    <property type="entry name" value="HD_domain"/>
</dbReference>
<feature type="domain" description="HD" evidence="4">
    <location>
        <begin position="381"/>
        <end position="503"/>
    </location>
</feature>
<dbReference type="SMART" id="SM00471">
    <property type="entry name" value="HDc"/>
    <property type="match status" value="1"/>
</dbReference>
<comment type="caution">
    <text evidence="6">The sequence shown here is derived from an EMBL/GenBank/DDBJ whole genome shotgun (WGS) entry which is preliminary data.</text>
</comment>
<dbReference type="SUPFAM" id="SSF55073">
    <property type="entry name" value="Nucleotide cyclase"/>
    <property type="match status" value="1"/>
</dbReference>
<evidence type="ECO:0000313" key="6">
    <source>
        <dbReference type="EMBL" id="SMP07988.1"/>
    </source>
</evidence>
<evidence type="ECO:0000259" key="4">
    <source>
        <dbReference type="PROSITE" id="PS51831"/>
    </source>
</evidence>
<dbReference type="CDD" id="cd06225">
    <property type="entry name" value="HAMP"/>
    <property type="match status" value="1"/>
</dbReference>
<feature type="transmembrane region" description="Helical" evidence="1">
    <location>
        <begin position="7"/>
        <end position="33"/>
    </location>
</feature>
<protein>
    <submittedName>
        <fullName evidence="6">Diguanylate cyclase (GGDEF) domain-containing protein</fullName>
    </submittedName>
</protein>
<dbReference type="Proteomes" id="UP001157911">
    <property type="component" value="Unassembled WGS sequence"/>
</dbReference>
<dbReference type="InterPro" id="IPR003607">
    <property type="entry name" value="HD/PDEase_dom"/>
</dbReference>
<name>A0ABY1NFP2_9BACT</name>
<reference evidence="6 7" key="1">
    <citation type="submission" date="2017-05" db="EMBL/GenBank/DDBJ databases">
        <authorList>
            <person name="Varghese N."/>
            <person name="Submissions S."/>
        </authorList>
    </citation>
    <scope>NUCLEOTIDE SEQUENCE [LARGE SCALE GENOMIC DNA]</scope>
    <source>
        <strain evidence="6 7">DSM 15522</strain>
    </source>
</reference>
<sequence length="704" mass="80807">MRLKDKYWLLTLVILTISILMGIVGYFVTFYLASDNLKRQAILNVEKYLEVVAVSTGSVSKRKELKAVLEKSPLISHVTFSTPQTPSPYQITKKLIFPDGSLNVTIELDKSRIEKSASSLAQKVSLSILAVLLFLQLLIVIFLKKLYLNPLNRIRKDVDLIQSGELKKIPEKGEDEFGRIRKSINKMIDSIKERDERAELISNFIQLLTVGKGFNGEFIELMRKVLKITGTDGVMIGILSNDNTFNIKVITPKTHFSLKRNKDELNGIEPYIFELNREVETSKESLFSAEEKRLGIKYIFGMPLNVLSQTLGYVIFFKRKKEKLPEEVKNFIRNVAKSIGVSVKIKNLISELEEKLDREEKLTQTVIKSFIRSIEIRDSYTRGHSERVAYYSKRIAKELGLPDSEVSKIYMAALLHDIGKIGIPDSILLKPAKLSEEEYEIIKIHPLLSYEILKNIEPLKVSLTGIKYHHERWNGSGYPEGLRRDEIPIDARIIAVADTFDAMTSDRIYRKGMSKKEAVKEIKELAGKLFDPDVVEVALPILLRENPPESRKEFLDYRILSEIEKRRLDYFLRDHLTGAYNRSALEFALALSKERSPSLKAFSVDVTKLRDINVKKGWQEGDRILKSLVQLIEKHIKPLSIVRYSGDNFVFFVPSSVSNEEISEKVKLIEKELGVRLELNELYNVDNVELLKTELTELEWQRPQ</sequence>